<gene>
    <name evidence="1" type="ORF">ACFSUE_02570</name>
</gene>
<evidence type="ECO:0008006" key="3">
    <source>
        <dbReference type="Google" id="ProtNLM"/>
    </source>
</evidence>
<proteinExistence type="predicted"/>
<protein>
    <recommendedName>
        <fullName evidence="3">N-acetyltransferase domain-containing protein</fullName>
    </recommendedName>
</protein>
<evidence type="ECO:0000313" key="2">
    <source>
        <dbReference type="Proteomes" id="UP001597399"/>
    </source>
</evidence>
<dbReference type="Proteomes" id="UP001597399">
    <property type="component" value="Unassembled WGS sequence"/>
</dbReference>
<dbReference type="EMBL" id="JBHUMQ010000003">
    <property type="protein sequence ID" value="MFD2692530.1"/>
    <property type="molecule type" value="Genomic_DNA"/>
</dbReference>
<comment type="caution">
    <text evidence="1">The sequence shown here is derived from an EMBL/GenBank/DDBJ whole genome shotgun (WGS) entry which is preliminary data.</text>
</comment>
<accession>A0ABW5RYF2</accession>
<sequence>MQYIDYDVLSIRTKKFSDLDLDNPFFDTLKNDYPGFENWFIRKGNENAFVVNDGGIQAFLYMKLEDKAEDYSIFEKPLPSELHLKIGTFKITKSGYYLGERFFRIILEHALLNDVDDIYVTIFPKREEQKKLIGFMETFGFSQYTKNRKTNELVFMRKMNVVQDMEPSLKNYPYVNKNLTRNYFMLAIDAGYHTKLIPDSILRGEDPSLITSDINAANAVKKTYIGNYRIFPTPGDIIVYYRNKPVGQNGSAKYLAIVTGFGMVSETFNSIRTYAEVSKIVSHRSVLTTEEIKTKLRTHSSYGVNILKFFDLFSFKRRPIRNDLIENDILVPTGGTTSFGGIAYEYPTKKITKEQFDLILELANFNENLFI</sequence>
<keyword evidence="2" id="KW-1185">Reference proteome</keyword>
<organism evidence="1 2">
    <name type="scientific">Sporolactobacillus shoreicorticis</name>
    <dbReference type="NCBI Taxonomy" id="1923877"/>
    <lineage>
        <taxon>Bacteria</taxon>
        <taxon>Bacillati</taxon>
        <taxon>Bacillota</taxon>
        <taxon>Bacilli</taxon>
        <taxon>Bacillales</taxon>
        <taxon>Sporolactobacillaceae</taxon>
        <taxon>Sporolactobacillus</taxon>
    </lineage>
</organism>
<evidence type="ECO:0000313" key="1">
    <source>
        <dbReference type="EMBL" id="MFD2692530.1"/>
    </source>
</evidence>
<name>A0ABW5RYF2_9BACL</name>
<dbReference type="RefSeq" id="WP_253059764.1">
    <property type="nucleotide sequence ID" value="NZ_JAMXWM010000004.1"/>
</dbReference>
<reference evidence="2" key="1">
    <citation type="journal article" date="2019" name="Int. J. Syst. Evol. Microbiol.">
        <title>The Global Catalogue of Microorganisms (GCM) 10K type strain sequencing project: providing services to taxonomists for standard genome sequencing and annotation.</title>
        <authorList>
            <consortium name="The Broad Institute Genomics Platform"/>
            <consortium name="The Broad Institute Genome Sequencing Center for Infectious Disease"/>
            <person name="Wu L."/>
            <person name="Ma J."/>
        </authorList>
    </citation>
    <scope>NUCLEOTIDE SEQUENCE [LARGE SCALE GENOMIC DNA]</scope>
    <source>
        <strain evidence="2">TISTR 2466</strain>
    </source>
</reference>